<evidence type="ECO:0000313" key="2">
    <source>
        <dbReference type="Proteomes" id="UP000007800"/>
    </source>
</evidence>
<sequence length="140" mass="16132">MEGKCKRARQEIKRYARQAIAQSGSASRPEALSVAARVHNRSPIFRDKISPYQLVFGQISHDDWGNVNGLRHEEGFQKLCKDDHSGFLLDLKTNIDSTLTIYRDSRSGRTTSTTDSVKMSNKARITRRWRQDFNNLRIHI</sequence>
<dbReference type="AlphaFoldDB" id="C5KS95"/>
<protein>
    <submittedName>
        <fullName evidence="1">Uncharacterized protein</fullName>
    </submittedName>
</protein>
<dbReference type="GeneID" id="9058547"/>
<reference evidence="1 2" key="1">
    <citation type="submission" date="2008-07" db="EMBL/GenBank/DDBJ databases">
        <authorList>
            <person name="El-Sayed N."/>
            <person name="Caler E."/>
            <person name="Inman J."/>
            <person name="Amedeo P."/>
            <person name="Hass B."/>
            <person name="Wortman J."/>
        </authorList>
    </citation>
    <scope>NUCLEOTIDE SEQUENCE [LARGE SCALE GENOMIC DNA]</scope>
    <source>
        <strain evidence="2">ATCC 50983 / TXsc</strain>
    </source>
</reference>
<evidence type="ECO:0000313" key="1">
    <source>
        <dbReference type="EMBL" id="EER12676.1"/>
    </source>
</evidence>
<gene>
    <name evidence="1" type="ORF">Pmar_PMAR002484</name>
</gene>
<accession>C5KS95</accession>
<dbReference type="EMBL" id="GG675975">
    <property type="protein sequence ID" value="EER12676.1"/>
    <property type="molecule type" value="Genomic_DNA"/>
</dbReference>
<dbReference type="Proteomes" id="UP000007800">
    <property type="component" value="Unassembled WGS sequence"/>
</dbReference>
<dbReference type="InParanoid" id="C5KS95"/>
<organism evidence="2">
    <name type="scientific">Perkinsus marinus (strain ATCC 50983 / TXsc)</name>
    <dbReference type="NCBI Taxonomy" id="423536"/>
    <lineage>
        <taxon>Eukaryota</taxon>
        <taxon>Sar</taxon>
        <taxon>Alveolata</taxon>
        <taxon>Perkinsozoa</taxon>
        <taxon>Perkinsea</taxon>
        <taxon>Perkinsida</taxon>
        <taxon>Perkinsidae</taxon>
        <taxon>Perkinsus</taxon>
    </lineage>
</organism>
<proteinExistence type="predicted"/>
<name>C5KS95_PERM5</name>
<dbReference type="RefSeq" id="XP_002780881.1">
    <property type="nucleotide sequence ID" value="XM_002780835.1"/>
</dbReference>
<keyword evidence="2" id="KW-1185">Reference proteome</keyword>